<dbReference type="Proteomes" id="UP000034797">
    <property type="component" value="Unassembled WGS sequence"/>
</dbReference>
<evidence type="ECO:0008006" key="4">
    <source>
        <dbReference type="Google" id="ProtNLM"/>
    </source>
</evidence>
<evidence type="ECO:0000313" key="2">
    <source>
        <dbReference type="EMBL" id="KKT85417.1"/>
    </source>
</evidence>
<dbReference type="AlphaFoldDB" id="A0A0G1MXB4"/>
<evidence type="ECO:0000313" key="3">
    <source>
        <dbReference type="Proteomes" id="UP000034797"/>
    </source>
</evidence>
<gene>
    <name evidence="2" type="ORF">UW84_C0032G0004</name>
</gene>
<comment type="caution">
    <text evidence="2">The sequence shown here is derived from an EMBL/GenBank/DDBJ whole genome shotgun (WGS) entry which is preliminary data.</text>
</comment>
<dbReference type="EMBL" id="LCJW01000032">
    <property type="protein sequence ID" value="KKT85417.1"/>
    <property type="molecule type" value="Genomic_DNA"/>
</dbReference>
<accession>A0A0G1MXB4</accession>
<dbReference type="PROSITE" id="PS51257">
    <property type="entry name" value="PROKAR_LIPOPROTEIN"/>
    <property type="match status" value="1"/>
</dbReference>
<organism evidence="2 3">
    <name type="scientific">Candidatus Collierbacteria bacterium GW2011_GWA2_44_99</name>
    <dbReference type="NCBI Taxonomy" id="1618380"/>
    <lineage>
        <taxon>Bacteria</taxon>
        <taxon>Candidatus Collieribacteriota</taxon>
    </lineage>
</organism>
<keyword evidence="1" id="KW-0732">Signal</keyword>
<proteinExistence type="predicted"/>
<protein>
    <recommendedName>
        <fullName evidence="4">Lipoprotein</fullName>
    </recommendedName>
</protein>
<feature type="signal peptide" evidence="1">
    <location>
        <begin position="1"/>
        <end position="21"/>
    </location>
</feature>
<evidence type="ECO:0000256" key="1">
    <source>
        <dbReference type="SAM" id="SignalP"/>
    </source>
</evidence>
<feature type="chain" id="PRO_5002538681" description="Lipoprotein" evidence="1">
    <location>
        <begin position="22"/>
        <end position="178"/>
    </location>
</feature>
<reference evidence="2 3" key="1">
    <citation type="journal article" date="2015" name="Nature">
        <title>rRNA introns, odd ribosomes, and small enigmatic genomes across a large radiation of phyla.</title>
        <authorList>
            <person name="Brown C.T."/>
            <person name="Hug L.A."/>
            <person name="Thomas B.C."/>
            <person name="Sharon I."/>
            <person name="Castelle C.J."/>
            <person name="Singh A."/>
            <person name="Wilkins M.J."/>
            <person name="Williams K.H."/>
            <person name="Banfield J.F."/>
        </authorList>
    </citation>
    <scope>NUCLEOTIDE SEQUENCE [LARGE SCALE GENOMIC DNA]</scope>
</reference>
<name>A0A0G1MXB4_9BACT</name>
<sequence>MKTRLVVLAVLVSMLILSACATPPPAPTRQDQLSDTGLFGKHPLQGVTIENGLEGEMSGGFFLFAAGINGQISSTTKYIFTWYPTPGKYITTEIPRSLIVVNVVENQVQPEFELIFKTSWLSDFPYTYIDDAEVVRNEYNYTLYSDGAKLNLNNFIKPENLDIVYVYVSPQDLLPPSK</sequence>